<evidence type="ECO:0000256" key="6">
    <source>
        <dbReference type="ARBA" id="ARBA00021364"/>
    </source>
</evidence>
<name>A0ABS0PLE0_9BRAD</name>
<evidence type="ECO:0000256" key="14">
    <source>
        <dbReference type="RuleBase" id="RU004356"/>
    </source>
</evidence>
<keyword evidence="10 14" id="KW-0067">ATP-binding</keyword>
<dbReference type="SUPFAM" id="SSF55931">
    <property type="entry name" value="Glutamine synthetase/guanido kinase"/>
    <property type="match status" value="1"/>
</dbReference>
<accession>A0ABS0PLE0</accession>
<feature type="region of interest" description="Disordered" evidence="15">
    <location>
        <begin position="162"/>
        <end position="186"/>
    </location>
</feature>
<keyword evidence="8 14" id="KW-0436">Ligase</keyword>
<evidence type="ECO:0000256" key="13">
    <source>
        <dbReference type="RuleBase" id="RU000384"/>
    </source>
</evidence>
<evidence type="ECO:0000256" key="8">
    <source>
        <dbReference type="ARBA" id="ARBA00022598"/>
    </source>
</evidence>
<gene>
    <name evidence="18" type="primary">glnA</name>
    <name evidence="18" type="ORF">HZZ13_09540</name>
</gene>
<evidence type="ECO:0000256" key="1">
    <source>
        <dbReference type="ARBA" id="ARBA00001946"/>
    </source>
</evidence>
<dbReference type="SUPFAM" id="SSF54368">
    <property type="entry name" value="Glutamine synthetase, N-terminal domain"/>
    <property type="match status" value="1"/>
</dbReference>
<dbReference type="InterPro" id="IPR027302">
    <property type="entry name" value="Gln_synth_N_conserv_site"/>
</dbReference>
<feature type="domain" description="GS beta-grasp" evidence="16">
    <location>
        <begin position="18"/>
        <end position="103"/>
    </location>
</feature>
<dbReference type="SMART" id="SM01230">
    <property type="entry name" value="Gln-synt_C"/>
    <property type="match status" value="1"/>
</dbReference>
<comment type="subunit">
    <text evidence="5">Oligomer of 12 subunits arranged in the form of two hexameric ring.</text>
</comment>
<evidence type="ECO:0000256" key="15">
    <source>
        <dbReference type="SAM" id="MobiDB-lite"/>
    </source>
</evidence>
<dbReference type="PROSITE" id="PS00181">
    <property type="entry name" value="GLNA_ATP"/>
    <property type="match status" value="1"/>
</dbReference>
<evidence type="ECO:0000256" key="9">
    <source>
        <dbReference type="ARBA" id="ARBA00022741"/>
    </source>
</evidence>
<sequence length="476" mass="53530">MFPKCATAEDLVKAIKDDKIEMIDLRFTDLPGVWQHFSVPPSAVSIDALEEGVGFDGSSIRGFQEIQESDMLVVADPTTAFLDPYSPAKTLVLICNIRDPVTGQSYSRDPRHIAQKAETYLKGTGRADTSYFGPEAEFFVFDEVRYGQGINYAMHEIDSSEGSWNTGAEEGPNLGHKPRPKEGYFPVPPTDSMQALRTEMVLTMESLGIQIEAHHHEVATGGQNEIDMRFTTLTRMADNLMIYKYVVKNTAHQHGKTATFMPKPLFEDNASGMHVHQSLWKGETNLFYDKGDYAELSQLARYYIGGLLSHAWALCGLCAPTTNSYRRLVPGYEAPINLVYSQRNRSACCRIPMYSPNPRAKRVEFRSPDPSCNPYLAFAAMLMAGLDGIDKQIDPGSPIDKNLYDLPPAEAKEVKSTPGSLDQALDALERDHAFMLRGDVFTTDVIETWLDYKRKKEVDPIRLRPHPYEFHLYYDI</sequence>
<dbReference type="EC" id="6.3.1.2" evidence="14"/>
<evidence type="ECO:0000256" key="7">
    <source>
        <dbReference type="ARBA" id="ARBA00022490"/>
    </source>
</evidence>
<evidence type="ECO:0000259" key="17">
    <source>
        <dbReference type="PROSITE" id="PS51987"/>
    </source>
</evidence>
<comment type="catalytic activity">
    <reaction evidence="14">
        <text>L-glutamate + NH4(+) + ATP = L-glutamine + ADP + phosphate + H(+)</text>
        <dbReference type="Rhea" id="RHEA:16169"/>
        <dbReference type="ChEBI" id="CHEBI:15378"/>
        <dbReference type="ChEBI" id="CHEBI:28938"/>
        <dbReference type="ChEBI" id="CHEBI:29985"/>
        <dbReference type="ChEBI" id="CHEBI:30616"/>
        <dbReference type="ChEBI" id="CHEBI:43474"/>
        <dbReference type="ChEBI" id="CHEBI:58359"/>
        <dbReference type="ChEBI" id="CHEBI:456216"/>
        <dbReference type="EC" id="6.3.1.2"/>
    </reaction>
</comment>
<evidence type="ECO:0000256" key="4">
    <source>
        <dbReference type="ARBA" id="ARBA00009897"/>
    </source>
</evidence>
<keyword evidence="7" id="KW-0963">Cytoplasm</keyword>
<dbReference type="InterPro" id="IPR008147">
    <property type="entry name" value="Gln_synt_N"/>
</dbReference>
<organism evidence="18 19">
    <name type="scientific">Bradyrhizobium agreste</name>
    <dbReference type="NCBI Taxonomy" id="2751811"/>
    <lineage>
        <taxon>Bacteria</taxon>
        <taxon>Pseudomonadati</taxon>
        <taxon>Pseudomonadota</taxon>
        <taxon>Alphaproteobacteria</taxon>
        <taxon>Hyphomicrobiales</taxon>
        <taxon>Nitrobacteraceae</taxon>
        <taxon>Bradyrhizobium</taxon>
    </lineage>
</organism>
<comment type="subcellular location">
    <subcellularLocation>
        <location evidence="3">Cytoplasm</location>
    </subcellularLocation>
</comment>
<evidence type="ECO:0000256" key="10">
    <source>
        <dbReference type="ARBA" id="ARBA00022840"/>
    </source>
</evidence>
<dbReference type="GO" id="GO:0004356">
    <property type="term" value="F:glutamine synthetase activity"/>
    <property type="evidence" value="ECO:0007669"/>
    <property type="project" value="UniProtKB-EC"/>
</dbReference>
<reference evidence="18 19" key="1">
    <citation type="submission" date="2020-07" db="EMBL/GenBank/DDBJ databases">
        <title>Bradyrhizobium diversity isolated from nodules of indigenous legumes of Western Australia.</title>
        <authorList>
            <person name="Klepa M.S."/>
        </authorList>
    </citation>
    <scope>NUCLEOTIDE SEQUENCE [LARGE SCALE GENOMIC DNA]</scope>
    <source>
        <strain evidence="18 19">CNPSo 4010</strain>
    </source>
</reference>
<dbReference type="PANTHER" id="PTHR43407:SF1">
    <property type="entry name" value="LENGSIN"/>
    <property type="match status" value="1"/>
</dbReference>
<protein>
    <recommendedName>
        <fullName evidence="6 14">Glutamine synthetase</fullName>
        <ecNumber evidence="14">6.3.1.2</ecNumber>
    </recommendedName>
</protein>
<dbReference type="Gene3D" id="3.30.590.10">
    <property type="entry name" value="Glutamine synthetase/guanido kinase, catalytic domain"/>
    <property type="match status" value="1"/>
</dbReference>
<evidence type="ECO:0000256" key="3">
    <source>
        <dbReference type="ARBA" id="ARBA00004496"/>
    </source>
</evidence>
<dbReference type="Pfam" id="PF00120">
    <property type="entry name" value="Gln-synt_C"/>
    <property type="match status" value="1"/>
</dbReference>
<dbReference type="InterPro" id="IPR004809">
    <property type="entry name" value="Gln_synth_I"/>
</dbReference>
<dbReference type="InterPro" id="IPR008146">
    <property type="entry name" value="Gln_synth_cat_dom"/>
</dbReference>
<evidence type="ECO:0000313" key="18">
    <source>
        <dbReference type="EMBL" id="MBH5398032.1"/>
    </source>
</evidence>
<evidence type="ECO:0000256" key="2">
    <source>
        <dbReference type="ARBA" id="ARBA00003117"/>
    </source>
</evidence>
<dbReference type="PANTHER" id="PTHR43407">
    <property type="entry name" value="GLUTAMINE SYNTHETASE"/>
    <property type="match status" value="1"/>
</dbReference>
<dbReference type="Proteomes" id="UP000807370">
    <property type="component" value="Unassembled WGS sequence"/>
</dbReference>
<dbReference type="Gene3D" id="3.10.20.70">
    <property type="entry name" value="Glutamine synthetase, N-terminal domain"/>
    <property type="match status" value="1"/>
</dbReference>
<feature type="domain" description="GS catalytic" evidence="17">
    <location>
        <begin position="110"/>
        <end position="476"/>
    </location>
</feature>
<dbReference type="Pfam" id="PF03951">
    <property type="entry name" value="Gln-synt_N"/>
    <property type="match status" value="1"/>
</dbReference>
<comment type="function">
    <text evidence="2">Catalyzes the ATP-dependent biosynthesis of glutamine from glutamate and ammonia.</text>
</comment>
<keyword evidence="11" id="KW-0535">Nitrogen fixation</keyword>
<evidence type="ECO:0000259" key="16">
    <source>
        <dbReference type="PROSITE" id="PS51986"/>
    </source>
</evidence>
<evidence type="ECO:0000256" key="5">
    <source>
        <dbReference type="ARBA" id="ARBA00011258"/>
    </source>
</evidence>
<evidence type="ECO:0000313" key="19">
    <source>
        <dbReference type="Proteomes" id="UP000807370"/>
    </source>
</evidence>
<comment type="caution">
    <text evidence="18">The sequence shown here is derived from an EMBL/GenBank/DDBJ whole genome shotgun (WGS) entry which is preliminary data.</text>
</comment>
<evidence type="ECO:0000256" key="11">
    <source>
        <dbReference type="ARBA" id="ARBA00023231"/>
    </source>
</evidence>
<dbReference type="InterPro" id="IPR014746">
    <property type="entry name" value="Gln_synth/guanido_kin_cat_dom"/>
</dbReference>
<comment type="cofactor">
    <cofactor evidence="1">
        <name>Mg(2+)</name>
        <dbReference type="ChEBI" id="CHEBI:18420"/>
    </cofactor>
</comment>
<dbReference type="EMBL" id="JACCHP010000005">
    <property type="protein sequence ID" value="MBH5398032.1"/>
    <property type="molecule type" value="Genomic_DNA"/>
</dbReference>
<dbReference type="NCBIfam" id="TIGR00653">
    <property type="entry name" value="GlnA"/>
    <property type="match status" value="1"/>
</dbReference>
<dbReference type="PROSITE" id="PS51987">
    <property type="entry name" value="GS_CATALYTIC"/>
    <property type="match status" value="1"/>
</dbReference>
<keyword evidence="9 14" id="KW-0547">Nucleotide-binding</keyword>
<dbReference type="InterPro" id="IPR036651">
    <property type="entry name" value="Gln_synt_N_sf"/>
</dbReference>
<dbReference type="PROSITE" id="PS00180">
    <property type="entry name" value="GLNA_1"/>
    <property type="match status" value="1"/>
</dbReference>
<dbReference type="InterPro" id="IPR027303">
    <property type="entry name" value="Gln_synth_gly_rich_site"/>
</dbReference>
<keyword evidence="19" id="KW-1185">Reference proteome</keyword>
<dbReference type="RefSeq" id="WP_197959365.1">
    <property type="nucleotide sequence ID" value="NZ_JACCHP010000005.1"/>
</dbReference>
<evidence type="ECO:0000256" key="12">
    <source>
        <dbReference type="PROSITE-ProRule" id="PRU01330"/>
    </source>
</evidence>
<comment type="similarity">
    <text evidence="4 12 13">Belongs to the glutamine synthetase family.</text>
</comment>
<dbReference type="PROSITE" id="PS51986">
    <property type="entry name" value="GS_BETA_GRASP"/>
    <property type="match status" value="1"/>
</dbReference>
<proteinExistence type="inferred from homology"/>